<reference evidence="2" key="1">
    <citation type="submission" date="2023-01" db="EMBL/GenBank/DDBJ databases">
        <title>Exophiala dermititidis isolated from Cystic Fibrosis Patient.</title>
        <authorList>
            <person name="Kurbessoian T."/>
            <person name="Crocker A."/>
            <person name="Murante D."/>
            <person name="Hogan D.A."/>
            <person name="Stajich J.E."/>
        </authorList>
    </citation>
    <scope>NUCLEOTIDE SEQUENCE</scope>
    <source>
        <strain evidence="2">Ex8</strain>
    </source>
</reference>
<proteinExistence type="predicted"/>
<comment type="caution">
    <text evidence="2">The sequence shown here is derived from an EMBL/GenBank/DDBJ whole genome shotgun (WGS) entry which is preliminary data.</text>
</comment>
<evidence type="ECO:0008006" key="4">
    <source>
        <dbReference type="Google" id="ProtNLM"/>
    </source>
</evidence>
<dbReference type="AlphaFoldDB" id="A0AAN6IVE8"/>
<feature type="compositionally biased region" description="Basic and acidic residues" evidence="1">
    <location>
        <begin position="92"/>
        <end position="106"/>
    </location>
</feature>
<dbReference type="InterPro" id="IPR011057">
    <property type="entry name" value="Mss4-like_sf"/>
</dbReference>
<dbReference type="Proteomes" id="UP001161757">
    <property type="component" value="Unassembled WGS sequence"/>
</dbReference>
<protein>
    <recommendedName>
        <fullName evidence="4">CENP-V/GFA domain-containing protein</fullName>
    </recommendedName>
</protein>
<evidence type="ECO:0000256" key="1">
    <source>
        <dbReference type="SAM" id="MobiDB-lite"/>
    </source>
</evidence>
<accession>A0AAN6IVE8</accession>
<evidence type="ECO:0000313" key="3">
    <source>
        <dbReference type="Proteomes" id="UP001161757"/>
    </source>
</evidence>
<dbReference type="EMBL" id="JAJGCB010000017">
    <property type="protein sequence ID" value="KAJ8988741.1"/>
    <property type="molecule type" value="Genomic_DNA"/>
</dbReference>
<name>A0AAN6IVE8_EXODE</name>
<evidence type="ECO:0000313" key="2">
    <source>
        <dbReference type="EMBL" id="KAJ8988741.1"/>
    </source>
</evidence>
<dbReference type="Gene3D" id="3.90.1590.10">
    <property type="entry name" value="glutathione-dependent formaldehyde- activating enzyme (gfa)"/>
    <property type="match status" value="1"/>
</dbReference>
<sequence length="221" mass="24630">MSYLPKDALTLTGGCYCKAIRYRINVPAWDHRPAVPGALDTPISPSESVPTKLPVVDIDHCNTCRQVSGAMVQCWFICPVSWVEWDLQPKPSHPDGDQGEREHEKTITLSTPEAVGPDRQGQSRPSTHVARFCCTDRATRAFCSRCGTHLSYLNHARLNTPAAFVDVTVGSFDRESLELAKPDRHGWWDFGVDWIQSLLTKGDGGFLIRHHTGDLTKAVEY</sequence>
<dbReference type="PANTHER" id="PTHR33337:SF40">
    <property type="entry name" value="CENP-V_GFA DOMAIN-CONTAINING PROTEIN-RELATED"/>
    <property type="match status" value="1"/>
</dbReference>
<dbReference type="SUPFAM" id="SSF51316">
    <property type="entry name" value="Mss4-like"/>
    <property type="match status" value="2"/>
</dbReference>
<dbReference type="PANTHER" id="PTHR33337">
    <property type="entry name" value="GFA DOMAIN-CONTAINING PROTEIN"/>
    <property type="match status" value="1"/>
</dbReference>
<feature type="region of interest" description="Disordered" evidence="1">
    <location>
        <begin position="89"/>
        <end position="125"/>
    </location>
</feature>
<gene>
    <name evidence="2" type="ORF">HRR80_007366</name>
</gene>
<organism evidence="2 3">
    <name type="scientific">Exophiala dermatitidis</name>
    <name type="common">Black yeast-like fungus</name>
    <name type="synonym">Wangiella dermatitidis</name>
    <dbReference type="NCBI Taxonomy" id="5970"/>
    <lineage>
        <taxon>Eukaryota</taxon>
        <taxon>Fungi</taxon>
        <taxon>Dikarya</taxon>
        <taxon>Ascomycota</taxon>
        <taxon>Pezizomycotina</taxon>
        <taxon>Eurotiomycetes</taxon>
        <taxon>Chaetothyriomycetidae</taxon>
        <taxon>Chaetothyriales</taxon>
        <taxon>Herpotrichiellaceae</taxon>
        <taxon>Exophiala</taxon>
    </lineage>
</organism>